<dbReference type="Gene3D" id="2.40.30.170">
    <property type="match status" value="1"/>
</dbReference>
<evidence type="ECO:0000313" key="4">
    <source>
        <dbReference type="Proteomes" id="UP000220836"/>
    </source>
</evidence>
<dbReference type="GO" id="GO:1990281">
    <property type="term" value="C:efflux pump complex"/>
    <property type="evidence" value="ECO:0007669"/>
    <property type="project" value="TreeGrafter"/>
</dbReference>
<dbReference type="Gene3D" id="1.10.287.470">
    <property type="entry name" value="Helix hairpin bin"/>
    <property type="match status" value="1"/>
</dbReference>
<feature type="chain" id="PRO_5012714806" evidence="2">
    <location>
        <begin position="20"/>
        <end position="348"/>
    </location>
</feature>
<sequence length="348" mass="37209">MKNIFIALVFASLANTALAQDTASQNRPVKLTTATAQDQLLVRQFYGQVVAKQSVDLTFQVAGQIYKFPVIEGSTIPKGALIAQLDLEPFQLSLDQARLQKEQAARNLGRLTQLRGSTVSQVNVDDAQTQDSLADIAVRNAQNALNHATLNAPFDALIATRNVANFTTISTGSPIVRIHDMSELQIEIDVPELLFQRASANTNVRFTAQFPASDQLFPVELREFDAEASNVGQTFRLTLGMEKPAGLQILPGSSVTVRAQAETPGTAEIPVPTTALVAQSDGSVAVMVFAPTGADSGTVTLTPVTIKPSDDGHFVVMSGLESGSEIVATGVQKLTDGQNVRRFTGFKN</sequence>
<keyword evidence="2" id="KW-0732">Signal</keyword>
<dbReference type="PANTHER" id="PTHR30469">
    <property type="entry name" value="MULTIDRUG RESISTANCE PROTEIN MDTA"/>
    <property type="match status" value="1"/>
</dbReference>
<comment type="similarity">
    <text evidence="1">Belongs to the membrane fusion protein (MFP) (TC 8.A.1) family.</text>
</comment>
<organism evidence="3 4">
    <name type="scientific">Pelagimonas varians</name>
    <dbReference type="NCBI Taxonomy" id="696760"/>
    <lineage>
        <taxon>Bacteria</taxon>
        <taxon>Pseudomonadati</taxon>
        <taxon>Pseudomonadota</taxon>
        <taxon>Alphaproteobacteria</taxon>
        <taxon>Rhodobacterales</taxon>
        <taxon>Roseobacteraceae</taxon>
        <taxon>Pelagimonas</taxon>
    </lineage>
</organism>
<dbReference type="InterPro" id="IPR006143">
    <property type="entry name" value="RND_pump_MFP"/>
</dbReference>
<gene>
    <name evidence="3" type="primary">bepF_1</name>
    <name evidence="3" type="ORF">PEV8663_03316</name>
</gene>
<protein>
    <submittedName>
        <fullName evidence="3">Efflux pump periplasmic linker BepF</fullName>
    </submittedName>
</protein>
<dbReference type="Gene3D" id="2.40.420.20">
    <property type="match status" value="1"/>
</dbReference>
<name>A0A238KUQ3_9RHOB</name>
<dbReference type="GO" id="GO:0015562">
    <property type="term" value="F:efflux transmembrane transporter activity"/>
    <property type="evidence" value="ECO:0007669"/>
    <property type="project" value="TreeGrafter"/>
</dbReference>
<dbReference type="OrthoDB" id="9813967at2"/>
<reference evidence="3 4" key="1">
    <citation type="submission" date="2017-05" db="EMBL/GenBank/DDBJ databases">
        <authorList>
            <person name="Song R."/>
            <person name="Chenine A.L."/>
            <person name="Ruprecht R.M."/>
        </authorList>
    </citation>
    <scope>NUCLEOTIDE SEQUENCE [LARGE SCALE GENOMIC DNA]</scope>
    <source>
        <strain evidence="3 4">CECT 8663</strain>
    </source>
</reference>
<keyword evidence="4" id="KW-1185">Reference proteome</keyword>
<dbReference type="RefSeq" id="WP_097805785.1">
    <property type="nucleotide sequence ID" value="NZ_FXYH01000013.1"/>
</dbReference>
<evidence type="ECO:0000313" key="3">
    <source>
        <dbReference type="EMBL" id="SMX46525.1"/>
    </source>
</evidence>
<dbReference type="AlphaFoldDB" id="A0A238KUQ3"/>
<dbReference type="SUPFAM" id="SSF111369">
    <property type="entry name" value="HlyD-like secretion proteins"/>
    <property type="match status" value="1"/>
</dbReference>
<dbReference type="PANTHER" id="PTHR30469:SF20">
    <property type="entry name" value="EFFLUX RND TRANSPORTER PERIPLASMIC ADAPTOR SUBUNIT"/>
    <property type="match status" value="1"/>
</dbReference>
<evidence type="ECO:0000256" key="1">
    <source>
        <dbReference type="ARBA" id="ARBA00009477"/>
    </source>
</evidence>
<dbReference type="EMBL" id="FXYH01000013">
    <property type="protein sequence ID" value="SMX46525.1"/>
    <property type="molecule type" value="Genomic_DNA"/>
</dbReference>
<feature type="signal peptide" evidence="2">
    <location>
        <begin position="1"/>
        <end position="19"/>
    </location>
</feature>
<accession>A0A238KUQ3</accession>
<dbReference type="NCBIfam" id="TIGR01730">
    <property type="entry name" value="RND_mfp"/>
    <property type="match status" value="1"/>
</dbReference>
<evidence type="ECO:0000256" key="2">
    <source>
        <dbReference type="SAM" id="SignalP"/>
    </source>
</evidence>
<dbReference type="Gene3D" id="2.40.50.100">
    <property type="match status" value="1"/>
</dbReference>
<proteinExistence type="inferred from homology"/>
<dbReference type="Proteomes" id="UP000220836">
    <property type="component" value="Unassembled WGS sequence"/>
</dbReference>